<dbReference type="GO" id="GO:0003677">
    <property type="term" value="F:DNA binding"/>
    <property type="evidence" value="ECO:0007669"/>
    <property type="project" value="UniProtKB-KW"/>
</dbReference>
<dbReference type="CDD" id="cd07377">
    <property type="entry name" value="WHTH_GntR"/>
    <property type="match status" value="1"/>
</dbReference>
<evidence type="ECO:0000259" key="4">
    <source>
        <dbReference type="PROSITE" id="PS50949"/>
    </source>
</evidence>
<dbReference type="EMBL" id="QJVJ01000006">
    <property type="protein sequence ID" value="PYI54002.1"/>
    <property type="molecule type" value="Genomic_DNA"/>
</dbReference>
<dbReference type="OrthoDB" id="9815017at2"/>
<dbReference type="Gene3D" id="3.40.190.10">
    <property type="entry name" value="Periplasmic binding protein-like II"/>
    <property type="match status" value="1"/>
</dbReference>
<dbReference type="InterPro" id="IPR006059">
    <property type="entry name" value="SBP"/>
</dbReference>
<evidence type="ECO:0000256" key="2">
    <source>
        <dbReference type="ARBA" id="ARBA00023125"/>
    </source>
</evidence>
<dbReference type="RefSeq" id="WP_110840987.1">
    <property type="nucleotide sequence ID" value="NZ_QJVJ01000006.1"/>
</dbReference>
<evidence type="ECO:0000313" key="5">
    <source>
        <dbReference type="EMBL" id="PYI54002.1"/>
    </source>
</evidence>
<gene>
    <name evidence="5" type="ORF">DLM86_15760</name>
</gene>
<dbReference type="PANTHER" id="PTHR44846">
    <property type="entry name" value="MANNOSYL-D-GLYCERATE TRANSPORT/METABOLISM SYSTEM REPRESSOR MNGR-RELATED"/>
    <property type="match status" value="1"/>
</dbReference>
<protein>
    <recommendedName>
        <fullName evidence="4">HTH gntR-type domain-containing protein</fullName>
    </recommendedName>
</protein>
<reference evidence="5 6" key="1">
    <citation type="submission" date="2018-05" db="EMBL/GenBank/DDBJ databases">
        <title>Paenibacillus flagellatus sp. nov., isolated from selenium mineral soil.</title>
        <authorList>
            <person name="Dai X."/>
        </authorList>
    </citation>
    <scope>NUCLEOTIDE SEQUENCE [LARGE SCALE GENOMIC DNA]</scope>
    <source>
        <strain evidence="5 6">DXL2</strain>
    </source>
</reference>
<organism evidence="5 6">
    <name type="scientific">Paenibacillus flagellatus</name>
    <dbReference type="NCBI Taxonomy" id="2211139"/>
    <lineage>
        <taxon>Bacteria</taxon>
        <taxon>Bacillati</taxon>
        <taxon>Bacillota</taxon>
        <taxon>Bacilli</taxon>
        <taxon>Bacillales</taxon>
        <taxon>Paenibacillaceae</taxon>
        <taxon>Paenibacillus</taxon>
    </lineage>
</organism>
<dbReference type="InterPro" id="IPR036390">
    <property type="entry name" value="WH_DNA-bd_sf"/>
</dbReference>
<sequence length="464" mass="52133">MRLKKKQFLYVRLAGELREKMKNGEIGPGEFLPSEHELCEQYGASRFSVRKALDQLVEEGWIVRRAGQGSKVADRSDAASVRANSLTVFATSPSFYADLGMPLIIEKFEREHPGATVRLLKLPNHAYWDYIRTLGSGEMRPDLLFVTQSQYAAIRQSEAFADLNPIVSQQSNRIYPKLLRHFTEDFAVKAAPVSFSPVVLAYDARLFREYGVPEPASGWTFDDVQHAAELLTRDTNGDGVNDLYGLSFPASVQRWPVFAMQRGRSLRAMLEQPESLRDTLGLLHRLLYRTRTALLLPRGLPHDTHPFFRGKTAMTLTTVLELAGWRSLDRAFEPSIAPLALGPHRGTMLTMNGWMVPKEAPNRRLAETFVKFSLRTDVQEAVARSAGMLSVLKSVNDDAFGRTEAERMGVHDFGLAGCTFLEEELADRRQAEALDREMSLYWLGLESPDELLARLSQAGSGRLL</sequence>
<accession>A0A2V5K5H7</accession>
<dbReference type="SUPFAM" id="SSF46785">
    <property type="entry name" value="Winged helix' DNA-binding domain"/>
    <property type="match status" value="1"/>
</dbReference>
<keyword evidence="6" id="KW-1185">Reference proteome</keyword>
<dbReference type="Proteomes" id="UP000247476">
    <property type="component" value="Unassembled WGS sequence"/>
</dbReference>
<dbReference type="GO" id="GO:0003700">
    <property type="term" value="F:DNA-binding transcription factor activity"/>
    <property type="evidence" value="ECO:0007669"/>
    <property type="project" value="InterPro"/>
</dbReference>
<keyword evidence="2" id="KW-0238">DNA-binding</keyword>
<dbReference type="Pfam" id="PF00392">
    <property type="entry name" value="GntR"/>
    <property type="match status" value="1"/>
</dbReference>
<feature type="domain" description="HTH gntR-type" evidence="4">
    <location>
        <begin position="7"/>
        <end position="75"/>
    </location>
</feature>
<dbReference type="InterPro" id="IPR036388">
    <property type="entry name" value="WH-like_DNA-bd_sf"/>
</dbReference>
<dbReference type="AlphaFoldDB" id="A0A2V5K5H7"/>
<evidence type="ECO:0000313" key="6">
    <source>
        <dbReference type="Proteomes" id="UP000247476"/>
    </source>
</evidence>
<keyword evidence="3" id="KW-0804">Transcription</keyword>
<dbReference type="InterPro" id="IPR000524">
    <property type="entry name" value="Tscrpt_reg_HTH_GntR"/>
</dbReference>
<evidence type="ECO:0000256" key="1">
    <source>
        <dbReference type="ARBA" id="ARBA00023015"/>
    </source>
</evidence>
<dbReference type="PRINTS" id="PR00035">
    <property type="entry name" value="HTHGNTR"/>
</dbReference>
<name>A0A2V5K5H7_9BACL</name>
<evidence type="ECO:0000256" key="3">
    <source>
        <dbReference type="ARBA" id="ARBA00023163"/>
    </source>
</evidence>
<comment type="caution">
    <text evidence="5">The sequence shown here is derived from an EMBL/GenBank/DDBJ whole genome shotgun (WGS) entry which is preliminary data.</text>
</comment>
<dbReference type="PROSITE" id="PS50949">
    <property type="entry name" value="HTH_GNTR"/>
    <property type="match status" value="1"/>
</dbReference>
<dbReference type="InterPro" id="IPR050679">
    <property type="entry name" value="Bact_HTH_transcr_reg"/>
</dbReference>
<dbReference type="SMART" id="SM00345">
    <property type="entry name" value="HTH_GNTR"/>
    <property type="match status" value="1"/>
</dbReference>
<proteinExistence type="predicted"/>
<keyword evidence="1" id="KW-0805">Transcription regulation</keyword>
<dbReference type="SUPFAM" id="SSF53850">
    <property type="entry name" value="Periplasmic binding protein-like II"/>
    <property type="match status" value="1"/>
</dbReference>
<dbReference type="Gene3D" id="1.10.10.10">
    <property type="entry name" value="Winged helix-like DNA-binding domain superfamily/Winged helix DNA-binding domain"/>
    <property type="match status" value="1"/>
</dbReference>
<dbReference type="Pfam" id="PF13416">
    <property type="entry name" value="SBP_bac_8"/>
    <property type="match status" value="1"/>
</dbReference>